<feature type="transmembrane region" description="Helical" evidence="2">
    <location>
        <begin position="6"/>
        <end position="26"/>
    </location>
</feature>
<organism evidence="3 4">
    <name type="scientific">Nocardia mexicana</name>
    <dbReference type="NCBI Taxonomy" id="279262"/>
    <lineage>
        <taxon>Bacteria</taxon>
        <taxon>Bacillati</taxon>
        <taxon>Actinomycetota</taxon>
        <taxon>Actinomycetes</taxon>
        <taxon>Mycobacteriales</taxon>
        <taxon>Nocardiaceae</taxon>
        <taxon>Nocardia</taxon>
    </lineage>
</organism>
<comment type="caution">
    <text evidence="3">The sequence shown here is derived from an EMBL/GenBank/DDBJ whole genome shotgun (WGS) entry which is preliminary data.</text>
</comment>
<gene>
    <name evidence="3" type="ORF">DFR68_107400</name>
</gene>
<dbReference type="STRING" id="1210089.GCA_001613165_00890"/>
<protein>
    <submittedName>
        <fullName evidence="3">Uncharacterized protein</fullName>
    </submittedName>
</protein>
<name>A0A370H0J8_9NOCA</name>
<dbReference type="EMBL" id="QQAZ01000007">
    <property type="protein sequence ID" value="RDI49272.1"/>
    <property type="molecule type" value="Genomic_DNA"/>
</dbReference>
<evidence type="ECO:0000256" key="2">
    <source>
        <dbReference type="SAM" id="Phobius"/>
    </source>
</evidence>
<proteinExistence type="predicted"/>
<evidence type="ECO:0000256" key="1">
    <source>
        <dbReference type="SAM" id="MobiDB-lite"/>
    </source>
</evidence>
<feature type="compositionally biased region" description="Basic and acidic residues" evidence="1">
    <location>
        <begin position="35"/>
        <end position="44"/>
    </location>
</feature>
<evidence type="ECO:0000313" key="3">
    <source>
        <dbReference type="EMBL" id="RDI49272.1"/>
    </source>
</evidence>
<feature type="region of interest" description="Disordered" evidence="1">
    <location>
        <begin position="27"/>
        <end position="55"/>
    </location>
</feature>
<dbReference type="AlphaFoldDB" id="A0A370H0J8"/>
<keyword evidence="2" id="KW-1133">Transmembrane helix</keyword>
<keyword evidence="2" id="KW-0472">Membrane</keyword>
<reference evidence="3 4" key="1">
    <citation type="submission" date="2018-07" db="EMBL/GenBank/DDBJ databases">
        <title>Genomic Encyclopedia of Type Strains, Phase IV (KMG-IV): sequencing the most valuable type-strain genomes for metagenomic binning, comparative biology and taxonomic classification.</title>
        <authorList>
            <person name="Goeker M."/>
        </authorList>
    </citation>
    <scope>NUCLEOTIDE SEQUENCE [LARGE SCALE GENOMIC DNA]</scope>
    <source>
        <strain evidence="3 4">DSM 44952</strain>
    </source>
</reference>
<keyword evidence="2" id="KW-0812">Transmembrane</keyword>
<dbReference type="Proteomes" id="UP000255355">
    <property type="component" value="Unassembled WGS sequence"/>
</dbReference>
<sequence>MTTLWIVLGVWVVCSVPVALVLGRLFRSPRPRPGRSSESHRRNNEFAPGRQRGRL</sequence>
<keyword evidence="4" id="KW-1185">Reference proteome</keyword>
<accession>A0A370H0J8</accession>
<evidence type="ECO:0000313" key="4">
    <source>
        <dbReference type="Proteomes" id="UP000255355"/>
    </source>
</evidence>